<evidence type="ECO:0000313" key="7">
    <source>
        <dbReference type="EMBL" id="JAS19111.1"/>
    </source>
</evidence>
<dbReference type="Pfam" id="PF25756">
    <property type="entry name" value="TPR_INTS8"/>
    <property type="match status" value="1"/>
</dbReference>
<name>A0A1B6D0B8_9HEMI</name>
<reference evidence="7" key="1">
    <citation type="submission" date="2015-12" db="EMBL/GenBank/DDBJ databases">
        <title>De novo transcriptome assembly of four potential Pierce s Disease insect vectors from Arizona vineyards.</title>
        <authorList>
            <person name="Tassone E.E."/>
        </authorList>
    </citation>
    <scope>NUCLEOTIDE SEQUENCE</scope>
</reference>
<evidence type="ECO:0000256" key="2">
    <source>
        <dbReference type="ARBA" id="ARBA00004286"/>
    </source>
</evidence>
<dbReference type="AlphaFoldDB" id="A0A1B6D0B8"/>
<gene>
    <name evidence="7" type="ORF">g.17953</name>
</gene>
<feature type="non-terminal residue" evidence="7">
    <location>
        <position position="1"/>
    </location>
</feature>
<dbReference type="PANTHER" id="PTHR13350:SF1">
    <property type="entry name" value="INTEGRATOR COMPLEX SUBUNIT 8"/>
    <property type="match status" value="1"/>
</dbReference>
<organism evidence="7">
    <name type="scientific">Clastoptera arizonana</name>
    <name type="common">Arizona spittle bug</name>
    <dbReference type="NCBI Taxonomy" id="38151"/>
    <lineage>
        <taxon>Eukaryota</taxon>
        <taxon>Metazoa</taxon>
        <taxon>Ecdysozoa</taxon>
        <taxon>Arthropoda</taxon>
        <taxon>Hexapoda</taxon>
        <taxon>Insecta</taxon>
        <taxon>Pterygota</taxon>
        <taxon>Neoptera</taxon>
        <taxon>Paraneoptera</taxon>
        <taxon>Hemiptera</taxon>
        <taxon>Auchenorrhyncha</taxon>
        <taxon>Cercopoidea</taxon>
        <taxon>Clastopteridae</taxon>
        <taxon>Clastoptera</taxon>
    </lineage>
</organism>
<proteinExistence type="inferred from homology"/>
<dbReference type="InterPro" id="IPR057980">
    <property type="entry name" value="TPR_INTS8"/>
</dbReference>
<evidence type="ECO:0000256" key="1">
    <source>
        <dbReference type="ARBA" id="ARBA00004123"/>
    </source>
</evidence>
<keyword evidence="4" id="KW-0158">Chromosome</keyword>
<protein>
    <recommendedName>
        <fullName evidence="6">INTS8 TPR repeats domain-containing protein</fullName>
    </recommendedName>
</protein>
<evidence type="ECO:0000256" key="3">
    <source>
        <dbReference type="ARBA" id="ARBA00007147"/>
    </source>
</evidence>
<comment type="similarity">
    <text evidence="3">Belongs to the Integrator subunit 8 family.</text>
</comment>
<dbReference type="EMBL" id="GEDC01018187">
    <property type="protein sequence ID" value="JAS19111.1"/>
    <property type="molecule type" value="Transcribed_RNA"/>
</dbReference>
<keyword evidence="5" id="KW-0539">Nucleus</keyword>
<evidence type="ECO:0000256" key="4">
    <source>
        <dbReference type="ARBA" id="ARBA00022454"/>
    </source>
</evidence>
<dbReference type="GO" id="GO:0032039">
    <property type="term" value="C:integrator complex"/>
    <property type="evidence" value="ECO:0007669"/>
    <property type="project" value="TreeGrafter"/>
</dbReference>
<dbReference type="PANTHER" id="PTHR13350">
    <property type="entry name" value="INTEGRATOR COMPLEX SUBUNIT 8"/>
    <property type="match status" value="1"/>
</dbReference>
<dbReference type="InterPro" id="IPR038751">
    <property type="entry name" value="INTS8"/>
</dbReference>
<dbReference type="GO" id="GO:0034472">
    <property type="term" value="P:snRNA 3'-end processing"/>
    <property type="evidence" value="ECO:0007669"/>
    <property type="project" value="InterPro"/>
</dbReference>
<comment type="subcellular location">
    <subcellularLocation>
        <location evidence="2">Chromosome</location>
    </subcellularLocation>
    <subcellularLocation>
        <location evidence="1">Nucleus</location>
    </subcellularLocation>
</comment>
<dbReference type="GO" id="GO:0005694">
    <property type="term" value="C:chromosome"/>
    <property type="evidence" value="ECO:0007669"/>
    <property type="project" value="UniProtKB-SubCell"/>
</dbReference>
<accession>A0A1B6D0B8</accession>
<sequence length="892" mass="101675">LNRRSLGLKILALKVASFIGWDLDALESKLPLSIQSLLIMDLLKFTRESLADISTHNSLDFNKEPGEVLFAVSLYHRWVLKSIVNNSLAIKSRPGIMETNVGLIGDNEILNKLEEQVDKSGNIVNNITKLLEKKIDGFSTIPSYDTFVPVTEDGDIEKPKWDLGVKIKNSEFLCLVLMDLSSYLFFREDYEFVKNNAERCKKEIINEQSSKFHDTIRGYLQACQRPLQSSSLNIIDRFHVSVREHYVGILSILMEDNLKREIPIYDRESLELDIAAALSSGVFTATRDLLFQIQTLNAVLKKAIGCLCFYDYSEKLNNSRRSVEIFVWALQPMISDKRPEEKERLRNFVIEVIESSEPSIAQEMAKTDLVLNLLTQHQLVESLSLNLKTVILPAALVDRYNLPDFTNMKLISADLEKQLLSAEDPQSIRELIIKLVESNSIRPVHQINCKWELGVHLHSYISNMANGVLQHLLYVLLGKAKHLDSIGKFDSARKLLVAAEQETLHHGNSLLKLAHLISLEALLVDIHQLNSEWPMKPTGWQSIIPRCTSVLQINDSIVCPRKEILEQAAITLLNVGEWDAISSLPLDKRVIFLDLVSSMSFVCQEMVKFKGGKKVSRDLWDLIVPAFVISNAQKRNQSSIHQDSSSINQTVVIRFLSSLRDHVALTCAISLLVKLLNVLRDEVNQELIAEHTAVWPGVVSSANSYNTSLVSEVLLQLIHQTIDYYPRHIPLFKLLGDHHFVSNHYSGALKYYLIAAIIASDNFHRPLTKLMIEDYVYKRMIKCLALLQCHTQAGILCQFLEEVDYNCAFKSLSEVICHDSMDTYYDCIWDVNVLEYLIWLHTKKGNRDRAKKAIDTIGLLELNCNNNEEIKREATNKRKTRFMQALSRQFVF</sequence>
<evidence type="ECO:0000259" key="6">
    <source>
        <dbReference type="Pfam" id="PF25756"/>
    </source>
</evidence>
<feature type="domain" description="INTS8 TPR repeats" evidence="6">
    <location>
        <begin position="412"/>
        <end position="890"/>
    </location>
</feature>
<evidence type="ECO:0000256" key="5">
    <source>
        <dbReference type="ARBA" id="ARBA00023242"/>
    </source>
</evidence>